<name>A0A2M8DMR6_9BACT</name>
<evidence type="ECO:0000313" key="2">
    <source>
        <dbReference type="Proteomes" id="UP000228875"/>
    </source>
</evidence>
<dbReference type="EMBL" id="PFTB01000043">
    <property type="protein sequence ID" value="PJB99425.1"/>
    <property type="molecule type" value="Genomic_DNA"/>
</dbReference>
<comment type="caution">
    <text evidence="1">The sequence shown here is derived from an EMBL/GenBank/DDBJ whole genome shotgun (WGS) entry which is preliminary data.</text>
</comment>
<reference evidence="2" key="1">
    <citation type="submission" date="2017-09" db="EMBL/GenBank/DDBJ databases">
        <title>Depth-based differentiation of microbial function through sediment-hosted aquifers and enrichment of novel symbionts in the deep terrestrial subsurface.</title>
        <authorList>
            <person name="Probst A.J."/>
            <person name="Ladd B."/>
            <person name="Jarett J.K."/>
            <person name="Geller-Mcgrath D.E."/>
            <person name="Sieber C.M.K."/>
            <person name="Emerson J.B."/>
            <person name="Anantharaman K."/>
            <person name="Thomas B.C."/>
            <person name="Malmstrom R."/>
            <person name="Stieglmeier M."/>
            <person name="Klingl A."/>
            <person name="Woyke T."/>
            <person name="Ryan C.M."/>
            <person name="Banfield J.F."/>
        </authorList>
    </citation>
    <scope>NUCLEOTIDE SEQUENCE [LARGE SCALE GENOMIC DNA]</scope>
</reference>
<sequence>MSEDLETKKKIEELLKKVEESKKGKLDLSSDEDLSIAIMNLISIEEHFFFTGAKTGKEKYFDLLNQTRQIRKELLGKLIKEVEPGSEIWCISKHLLAATMRLIEVGTKYFQEGKKEEAKDLFSKAYDLWSLFWGINLKLIDMGEVKKIDENQLNVQDKEKSGFLGKIGELIKKIIDCCIE</sequence>
<evidence type="ECO:0000313" key="1">
    <source>
        <dbReference type="EMBL" id="PJB99425.1"/>
    </source>
</evidence>
<proteinExistence type="predicted"/>
<dbReference type="Proteomes" id="UP000228875">
    <property type="component" value="Unassembled WGS sequence"/>
</dbReference>
<organism evidence="1 2">
    <name type="scientific">Candidatus Nealsonbacteria bacterium CG_4_9_14_0_8_um_filter_35_12</name>
    <dbReference type="NCBI Taxonomy" id="1974692"/>
    <lineage>
        <taxon>Bacteria</taxon>
        <taxon>Candidatus Nealsoniibacteriota</taxon>
    </lineage>
</organism>
<accession>A0A2M8DMR6</accession>
<protein>
    <submittedName>
        <fullName evidence="1">Uncharacterized protein</fullName>
    </submittedName>
</protein>
<gene>
    <name evidence="1" type="ORF">CO077_01790</name>
</gene>
<dbReference type="AlphaFoldDB" id="A0A2M8DMR6"/>